<keyword evidence="3" id="KW-1185">Reference proteome</keyword>
<accession>W4UQD5</accession>
<evidence type="ECO:0000313" key="3">
    <source>
        <dbReference type="Proteomes" id="UP000019131"/>
    </source>
</evidence>
<protein>
    <submittedName>
        <fullName evidence="2">Uncharacterized protein</fullName>
    </submittedName>
</protein>
<evidence type="ECO:0000313" key="2">
    <source>
        <dbReference type="EMBL" id="GAE83002.1"/>
    </source>
</evidence>
<keyword evidence="1" id="KW-0812">Transmembrane</keyword>
<dbReference type="AlphaFoldDB" id="W4UQD5"/>
<name>W4UQD5_9BACE</name>
<keyword evidence="1" id="KW-0472">Membrane</keyword>
<feature type="transmembrane region" description="Helical" evidence="1">
    <location>
        <begin position="20"/>
        <end position="38"/>
    </location>
</feature>
<evidence type="ECO:0000256" key="1">
    <source>
        <dbReference type="SAM" id="Phobius"/>
    </source>
</evidence>
<reference evidence="2 3" key="1">
    <citation type="journal article" date="2014" name="Genome Announc.">
        <title>Draft Genome Sequence of Bacteroides reticulotermitis Strain JCM 10512T, Isolated from the Gut of a Termite.</title>
        <authorList>
            <person name="Yuki M."/>
            <person name="Oshima K."/>
            <person name="Suda W."/>
            <person name="Sakamoto M."/>
            <person name="Iida T."/>
            <person name="Hattori M."/>
            <person name="Ohkuma M."/>
        </authorList>
    </citation>
    <scope>NUCLEOTIDE SEQUENCE [LARGE SCALE GENOMIC DNA]</scope>
    <source>
        <strain evidence="2 3">JCM 10512</strain>
    </source>
</reference>
<keyword evidence="1" id="KW-1133">Transmembrane helix</keyword>
<dbReference type="Proteomes" id="UP000019131">
    <property type="component" value="Unassembled WGS sequence"/>
</dbReference>
<organism evidence="2 3">
    <name type="scientific">Bacteroides reticulotermitis JCM 10512</name>
    <dbReference type="NCBI Taxonomy" id="1445607"/>
    <lineage>
        <taxon>Bacteria</taxon>
        <taxon>Pseudomonadati</taxon>
        <taxon>Bacteroidota</taxon>
        <taxon>Bacteroidia</taxon>
        <taxon>Bacteroidales</taxon>
        <taxon>Bacteroidaceae</taxon>
        <taxon>Bacteroides</taxon>
    </lineage>
</organism>
<comment type="caution">
    <text evidence="2">The sequence shown here is derived from an EMBL/GenBank/DDBJ whole genome shotgun (WGS) entry which is preliminary data.</text>
</comment>
<gene>
    <name evidence="2" type="ORF">JCM10512_1249</name>
</gene>
<dbReference type="EMBL" id="BAIV01000006">
    <property type="protein sequence ID" value="GAE83002.1"/>
    <property type="molecule type" value="Genomic_DNA"/>
</dbReference>
<sequence length="56" mass="6890">MRQACRAEPFFNYTFQNEMLATNIYIKIKIAYFIFYFFNKKIYNTHYEILINGSVF</sequence>
<proteinExistence type="predicted"/>